<feature type="active site" evidence="12">
    <location>
        <position position="419"/>
    </location>
</feature>
<comment type="similarity">
    <text evidence="12">Belongs to the phospholipase D family. Cardiolipin synthase subfamily.</text>
</comment>
<keyword evidence="5 12" id="KW-0812">Transmembrane</keyword>
<feature type="active site" evidence="12">
    <location>
        <position position="412"/>
    </location>
</feature>
<dbReference type="RefSeq" id="WP_109236015.1">
    <property type="nucleotide sequence ID" value="NZ_BMXZ01000001.1"/>
</dbReference>
<dbReference type="InterPro" id="IPR001736">
    <property type="entry name" value="PLipase_D/transphosphatidylase"/>
</dbReference>
<gene>
    <name evidence="15" type="primary">cls</name>
    <name evidence="15" type="ORF">DC082_05070</name>
</gene>
<feature type="domain" description="PLD phosphodiesterase" evidence="14">
    <location>
        <begin position="407"/>
        <end position="434"/>
    </location>
</feature>
<evidence type="ECO:0000256" key="6">
    <source>
        <dbReference type="ARBA" id="ARBA00022737"/>
    </source>
</evidence>
<dbReference type="InterPro" id="IPR025202">
    <property type="entry name" value="PLD-like_dom"/>
</dbReference>
<keyword evidence="10 12" id="KW-0594">Phospholipid biosynthesis</keyword>
<evidence type="ECO:0000256" key="2">
    <source>
        <dbReference type="ARBA" id="ARBA00022475"/>
    </source>
</evidence>
<feature type="active site" evidence="12">
    <location>
        <position position="232"/>
    </location>
</feature>
<evidence type="ECO:0000256" key="10">
    <source>
        <dbReference type="ARBA" id="ARBA00023209"/>
    </source>
</evidence>
<sequence length="494" mass="56652">MITSILTGSFLWAGSLITLLLYIVFILAVCVKIIMDNTSASKTLGYLVLIVFLPLFGVILYLSLGVNYRNKAMYDKKLEYNDDLKDKIYEYTKHIENNPQAIDNPVIEQFKRLAHSVSTEDIHWMSLNNDVKLLKNGENKYPEVLKEIAAAKETIHIEYYIVRNDGIGNQIKDLLIKKAREGVKVRFIYDDFGSKKIRGQFAQEMRDAGIEVYAFRKLLFIFWANRVNYRNHRKIIVIDGRVGFVGGINIGDDYINVPGSGKPILRDMHVRLEGYSCYALQHIFLSDWNFCAKQKIEPNAQLFPVDLREEQGKTAVQIVASGPDSPEPYIMNSIIQAIALAKKEVLITTPYFIPTEQILTMLKIAARSQVKVKLLVPERTNSLLVRMASRALYLDLLRAGVEIYHYQKGLIHAKTSVYDRSLAMIGTANMDIRSFDLNFEVNAIMYDREFAEKMTAQYYEDLESSVQVTLEEWEKRPKYKVFADKVVYLASSLL</sequence>
<evidence type="ECO:0000313" key="16">
    <source>
        <dbReference type="Proteomes" id="UP000244948"/>
    </source>
</evidence>
<reference evidence="15 16" key="1">
    <citation type="journal article" date="2018" name="Genome Announc.">
        <title>Ignatzschineria cameli sp. nov., isolated from necrotic foot tissue of dromedaries (Camelus dromedarius) and associated maggots (Wohlfahrtia species) in Dubai.</title>
        <authorList>
            <person name="Tsang C.C."/>
            <person name="Tang J.Y."/>
            <person name="Fong J.Y."/>
            <person name="Kinne J."/>
            <person name="Lee H.H."/>
            <person name="Joseph M."/>
            <person name="Jose S."/>
            <person name="Schuster R.K."/>
            <person name="Tang Y."/>
            <person name="Sivakumar S."/>
            <person name="Chen J.H."/>
            <person name="Teng J.L."/>
            <person name="Lau S.K."/>
            <person name="Wernery U."/>
            <person name="Woo P.C."/>
        </authorList>
    </citation>
    <scope>NUCLEOTIDE SEQUENCE [LARGE SCALE GENOMIC DNA]</scope>
    <source>
        <strain evidence="15 16">KCTC 22643</strain>
    </source>
</reference>
<dbReference type="EMBL" id="QEWR01000002">
    <property type="protein sequence ID" value="PWD84896.1"/>
    <property type="molecule type" value="Genomic_DNA"/>
</dbReference>
<dbReference type="PROSITE" id="PS50035">
    <property type="entry name" value="PLD"/>
    <property type="match status" value="2"/>
</dbReference>
<evidence type="ECO:0000259" key="14">
    <source>
        <dbReference type="PROSITE" id="PS50035"/>
    </source>
</evidence>
<keyword evidence="16" id="KW-1185">Reference proteome</keyword>
<proteinExistence type="inferred from homology"/>
<dbReference type="PANTHER" id="PTHR21248:SF22">
    <property type="entry name" value="PHOSPHOLIPASE D"/>
    <property type="match status" value="1"/>
</dbReference>
<comment type="function">
    <text evidence="12">Catalyzes the reversible phosphatidyl group transfer from one phosphatidylglycerol molecule to another to form cardiolipin (CL) (diphosphatidylglycerol) and glycerol.</text>
</comment>
<evidence type="ECO:0000256" key="12">
    <source>
        <dbReference type="HAMAP-Rule" id="MF_01916"/>
    </source>
</evidence>
<dbReference type="Pfam" id="PF13396">
    <property type="entry name" value="PLDc_N"/>
    <property type="match status" value="1"/>
</dbReference>
<dbReference type="PANTHER" id="PTHR21248">
    <property type="entry name" value="CARDIOLIPIN SYNTHASE"/>
    <property type="match status" value="1"/>
</dbReference>
<evidence type="ECO:0000256" key="5">
    <source>
        <dbReference type="ARBA" id="ARBA00022692"/>
    </source>
</evidence>
<evidence type="ECO:0000256" key="1">
    <source>
        <dbReference type="ARBA" id="ARBA00004651"/>
    </source>
</evidence>
<dbReference type="CDD" id="cd09110">
    <property type="entry name" value="PLDc_CLS_1"/>
    <property type="match status" value="1"/>
</dbReference>
<feature type="active site" evidence="12">
    <location>
        <position position="239"/>
    </location>
</feature>
<dbReference type="GO" id="GO:0005886">
    <property type="term" value="C:plasma membrane"/>
    <property type="evidence" value="ECO:0007669"/>
    <property type="project" value="UniProtKB-SubCell"/>
</dbReference>
<keyword evidence="8 12" id="KW-0443">Lipid metabolism</keyword>
<dbReference type="HAMAP" id="MF_01916">
    <property type="entry name" value="Cardiolipin_synth_Cls"/>
    <property type="match status" value="1"/>
</dbReference>
<comment type="caution">
    <text evidence="15">The sequence shown here is derived from an EMBL/GenBank/DDBJ whole genome shotgun (WGS) entry which is preliminary data.</text>
</comment>
<evidence type="ECO:0000256" key="7">
    <source>
        <dbReference type="ARBA" id="ARBA00022989"/>
    </source>
</evidence>
<organism evidence="15 16">
    <name type="scientific">Ignatzschineria indica</name>
    <dbReference type="NCBI Taxonomy" id="472583"/>
    <lineage>
        <taxon>Bacteria</taxon>
        <taxon>Pseudomonadati</taxon>
        <taxon>Pseudomonadota</taxon>
        <taxon>Gammaproteobacteria</taxon>
        <taxon>Cardiobacteriales</taxon>
        <taxon>Ignatzschineriaceae</taxon>
        <taxon>Ignatzschineria</taxon>
    </lineage>
</organism>
<dbReference type="SUPFAM" id="SSF56024">
    <property type="entry name" value="Phospholipase D/nuclease"/>
    <property type="match status" value="2"/>
</dbReference>
<dbReference type="GO" id="GO:0032049">
    <property type="term" value="P:cardiolipin biosynthetic process"/>
    <property type="evidence" value="ECO:0007669"/>
    <property type="project" value="UniProtKB-UniRule"/>
</dbReference>
<dbReference type="InterPro" id="IPR027379">
    <property type="entry name" value="CLS_N"/>
</dbReference>
<feature type="active site" evidence="12">
    <location>
        <position position="414"/>
    </location>
</feature>
<feature type="transmembrane region" description="Helical" evidence="12">
    <location>
        <begin position="12"/>
        <end position="31"/>
    </location>
</feature>
<keyword evidence="2 12" id="KW-1003">Cell membrane</keyword>
<comment type="catalytic activity">
    <reaction evidence="12">
        <text>2 a 1,2-diacyl-sn-glycero-3-phospho-(1'-sn-glycerol) = a cardiolipin + glycerol</text>
        <dbReference type="Rhea" id="RHEA:31451"/>
        <dbReference type="ChEBI" id="CHEBI:17754"/>
        <dbReference type="ChEBI" id="CHEBI:62237"/>
        <dbReference type="ChEBI" id="CHEBI:64716"/>
    </reaction>
</comment>
<keyword evidence="9 12" id="KW-0472">Membrane</keyword>
<feature type="domain" description="PLD phosphodiesterase" evidence="14">
    <location>
        <begin position="227"/>
        <end position="254"/>
    </location>
</feature>
<dbReference type="Gene3D" id="3.30.870.10">
    <property type="entry name" value="Endonuclease Chain A"/>
    <property type="match status" value="2"/>
</dbReference>
<keyword evidence="4 12" id="KW-0808">Transferase</keyword>
<dbReference type="SMART" id="SM00155">
    <property type="entry name" value="PLDc"/>
    <property type="match status" value="2"/>
</dbReference>
<evidence type="ECO:0000313" key="15">
    <source>
        <dbReference type="EMBL" id="PWD84896.1"/>
    </source>
</evidence>
<comment type="subcellular location">
    <subcellularLocation>
        <location evidence="1 12">Cell membrane</location>
        <topology evidence="1 12">Multi-pass membrane protein</topology>
    </subcellularLocation>
</comment>
<keyword evidence="6" id="KW-0677">Repeat</keyword>
<dbReference type="Pfam" id="PF13091">
    <property type="entry name" value="PLDc_2"/>
    <property type="match status" value="2"/>
</dbReference>
<evidence type="ECO:0000256" key="8">
    <source>
        <dbReference type="ARBA" id="ARBA00023098"/>
    </source>
</evidence>
<name>A0A2U2AP31_9GAMM</name>
<keyword evidence="3 12" id="KW-0444">Lipid biosynthesis</keyword>
<protein>
    <recommendedName>
        <fullName evidence="12 13">Cardiolipin synthase</fullName>
        <shortName evidence="12">CL synthase</shortName>
        <ecNumber evidence="12 13">2.7.8.-</ecNumber>
    </recommendedName>
</protein>
<evidence type="ECO:0000256" key="4">
    <source>
        <dbReference type="ARBA" id="ARBA00022679"/>
    </source>
</evidence>
<feature type="active site" evidence="12">
    <location>
        <position position="234"/>
    </location>
</feature>
<dbReference type="EC" id="2.7.8.-" evidence="12 13"/>
<evidence type="ECO:0000256" key="11">
    <source>
        <dbReference type="ARBA" id="ARBA00023264"/>
    </source>
</evidence>
<evidence type="ECO:0000256" key="9">
    <source>
        <dbReference type="ARBA" id="ARBA00023136"/>
    </source>
</evidence>
<dbReference type="Proteomes" id="UP000244948">
    <property type="component" value="Unassembled WGS sequence"/>
</dbReference>
<dbReference type="InterPro" id="IPR022924">
    <property type="entry name" value="Cardiolipin_synthase"/>
</dbReference>
<dbReference type="GO" id="GO:0008808">
    <property type="term" value="F:cardiolipin synthase activity"/>
    <property type="evidence" value="ECO:0007669"/>
    <property type="project" value="UniProtKB-UniRule"/>
</dbReference>
<dbReference type="CDD" id="cd09112">
    <property type="entry name" value="PLDc_CLS_2"/>
    <property type="match status" value="1"/>
</dbReference>
<keyword evidence="7 12" id="KW-1133">Transmembrane helix</keyword>
<evidence type="ECO:0000256" key="13">
    <source>
        <dbReference type="NCBIfam" id="TIGR04265"/>
    </source>
</evidence>
<dbReference type="AlphaFoldDB" id="A0A2U2AP31"/>
<dbReference type="InterPro" id="IPR030874">
    <property type="entry name" value="Cardiolipin_synth_Firmi"/>
</dbReference>
<keyword evidence="11 12" id="KW-1208">Phospholipid metabolism</keyword>
<evidence type="ECO:0000256" key="3">
    <source>
        <dbReference type="ARBA" id="ARBA00022516"/>
    </source>
</evidence>
<dbReference type="NCBIfam" id="TIGR04265">
    <property type="entry name" value="bac_cardiolipin"/>
    <property type="match status" value="1"/>
</dbReference>
<feature type="transmembrane region" description="Helical" evidence="12">
    <location>
        <begin position="43"/>
        <end position="64"/>
    </location>
</feature>
<accession>A0A2U2AP31</accession>